<dbReference type="OrthoDB" id="1121493at2"/>
<dbReference type="eggNOG" id="COG2931">
    <property type="taxonomic scope" value="Bacteria"/>
</dbReference>
<dbReference type="eggNOG" id="COG1649">
    <property type="taxonomic scope" value="Bacteria"/>
</dbReference>
<keyword evidence="6" id="KW-1185">Reference proteome</keyword>
<feature type="domain" description="HYR" evidence="4">
    <location>
        <begin position="420"/>
        <end position="505"/>
    </location>
</feature>
<gene>
    <name evidence="5" type="ORF">ADICEAN_02097</name>
</gene>
<dbReference type="EMBL" id="AODQ01000046">
    <property type="protein sequence ID" value="EMR02769.1"/>
    <property type="molecule type" value="Genomic_DNA"/>
</dbReference>
<dbReference type="NCBIfam" id="TIGR04183">
    <property type="entry name" value="Por_Secre_tail"/>
    <property type="match status" value="1"/>
</dbReference>
<evidence type="ECO:0000256" key="2">
    <source>
        <dbReference type="SAM" id="MobiDB-lite"/>
    </source>
</evidence>
<dbReference type="InterPro" id="IPR003410">
    <property type="entry name" value="HYR_dom"/>
</dbReference>
<dbReference type="PROSITE" id="PS50825">
    <property type="entry name" value="HYR"/>
    <property type="match status" value="1"/>
</dbReference>
<dbReference type="Pfam" id="PF02494">
    <property type="entry name" value="HYR"/>
    <property type="match status" value="1"/>
</dbReference>
<sequence>MKKGYKVLIQKLFLLLLLCCSSLPILAQLSPLNIGTIPKGKRLVIQYEVTVNSPLPAGLEQISSQGTVSGANFTSKLTDDPATEIANDPTLTELDGPPTVLSINRHEPAEELTNATEVVFRILFSEQVSGVDVSDFALTTTGATTASIASLAAFGTEGTTYDVTVTTISGDGTVRLDLNSSGTGIEDAAGNTSGGFTGGQTYTIDQTAPTLSPVTIVSTNANPALVKVGDVITLSFTASEVLGGTPLATIAGQAATVTPGSGISYTATYTMTSSDAEGVIGFSINVRDVAGNAGAEVTSTTNSSSVTFDKTAPTVVSINRQDPSSAMTTTTSVQWRVIFSETVSGVDVADFQLTSTGTISGATISSVSASSGAAIDVTVSSISATGGSTLRLDLKASGTGIVDAASNAISSGFTTGEVYTFGSPPQITTCPTSSRVDAEAGKCYASVSFAAVASGSPDPTVVYTIGTTEISSPYLFPVGVTTVTATASNGISPSATCQFTVTVVDNEAPVISGISASPAVLAPPNHKMRDVTINYSVADNCTAVVVTELSVTSNEPTNGTGDGDTDVDWEIIDEHRIRLRAERAGSGDGRIYTITITATDEAGKQSQETVHVVVAHNITSPVSGSSYKVGSTVALKGSFWDIPGNRHTAQWQLDGTTTKATLTEPSGMKNGSVAGSYKFTSPGVYKVRMNVTDQHKVTTYATTNGDLEAIVVIYDPSGGYTVGGGWFYSPQGALSANPRATGKVSYGFTSAYYKKATIPKGETQFEFKAGEFEFNALNFEYLAVSGARAQFKGSGNVVGDRSGYAFIMTVIDGDAPGGGGVDKIRMKIFNKNTGEVIYDNERGASDAADPFTAVGGNSVIDIIGSSTRTVTANRQADTSLEGEQPLFEVMAFPNPSLRSFRVSVRSDSYQQPIALYVYDLTGRLVETKTITDDSAVEIGEKYPLGTYLLWLVQGKRYEQVKLIKLK</sequence>
<keyword evidence="1" id="KW-0677">Repeat</keyword>
<evidence type="ECO:0000256" key="3">
    <source>
        <dbReference type="SAM" id="SignalP"/>
    </source>
</evidence>
<accession>M7NWG7</accession>
<evidence type="ECO:0000259" key="4">
    <source>
        <dbReference type="PROSITE" id="PS50825"/>
    </source>
</evidence>
<dbReference type="PATRIC" id="fig|1279009.4.peg.2123"/>
<dbReference type="STRING" id="1279009.ADICEAN_02097"/>
<name>M7NWG7_9BACT</name>
<evidence type="ECO:0000313" key="6">
    <source>
        <dbReference type="Proteomes" id="UP000011910"/>
    </source>
</evidence>
<feature type="region of interest" description="Disordered" evidence="2">
    <location>
        <begin position="73"/>
        <end position="97"/>
    </location>
</feature>
<feature type="signal peptide" evidence="3">
    <location>
        <begin position="1"/>
        <end position="27"/>
    </location>
</feature>
<dbReference type="Proteomes" id="UP000011910">
    <property type="component" value="Unassembled WGS sequence"/>
</dbReference>
<dbReference type="eggNOG" id="COG4733">
    <property type="taxonomic scope" value="Bacteria"/>
</dbReference>
<feature type="chain" id="PRO_5005689219" description="HYR domain-containing protein" evidence="3">
    <location>
        <begin position="28"/>
        <end position="966"/>
    </location>
</feature>
<keyword evidence="3" id="KW-0732">Signal</keyword>
<evidence type="ECO:0000313" key="5">
    <source>
        <dbReference type="EMBL" id="EMR02769.1"/>
    </source>
</evidence>
<dbReference type="eggNOG" id="COG0823">
    <property type="taxonomic scope" value="Bacteria"/>
</dbReference>
<comment type="caution">
    <text evidence="5">The sequence shown here is derived from an EMBL/GenBank/DDBJ whole genome shotgun (WGS) entry which is preliminary data.</text>
</comment>
<dbReference type="AlphaFoldDB" id="M7NWG7"/>
<reference evidence="5 6" key="1">
    <citation type="journal article" date="2013" name="Genome Announc.">
        <title>Draft Genome Sequence of Cesiribacter andamanensis Strain AMV16T, Isolated from a Soil Sample from a Mud Volcano in the Andaman Islands, India.</title>
        <authorList>
            <person name="Shivaji S."/>
            <person name="Ara S."/>
            <person name="Begum Z."/>
            <person name="Srinivas T.N."/>
            <person name="Singh A."/>
            <person name="Kumar Pinnaka A."/>
        </authorList>
    </citation>
    <scope>NUCLEOTIDE SEQUENCE [LARGE SCALE GENOMIC DNA]</scope>
    <source>
        <strain evidence="5 6">AMV16</strain>
    </source>
</reference>
<dbReference type="eggNOG" id="COG3210">
    <property type="taxonomic scope" value="Bacteria"/>
</dbReference>
<dbReference type="RefSeq" id="WP_009195490.1">
    <property type="nucleotide sequence ID" value="NZ_AODQ01000046.1"/>
</dbReference>
<evidence type="ECO:0000256" key="1">
    <source>
        <dbReference type="ARBA" id="ARBA00022737"/>
    </source>
</evidence>
<protein>
    <recommendedName>
        <fullName evidence="4">HYR domain-containing protein</fullName>
    </recommendedName>
</protein>
<dbReference type="InterPro" id="IPR026444">
    <property type="entry name" value="Secre_tail"/>
</dbReference>
<proteinExistence type="predicted"/>
<dbReference type="eggNOG" id="COG3055">
    <property type="taxonomic scope" value="Bacteria"/>
</dbReference>
<organism evidence="5 6">
    <name type="scientific">Cesiribacter andamanensis AMV16</name>
    <dbReference type="NCBI Taxonomy" id="1279009"/>
    <lineage>
        <taxon>Bacteria</taxon>
        <taxon>Pseudomonadati</taxon>
        <taxon>Bacteroidota</taxon>
        <taxon>Cytophagia</taxon>
        <taxon>Cytophagales</taxon>
        <taxon>Cesiribacteraceae</taxon>
        <taxon>Cesiribacter</taxon>
    </lineage>
</organism>